<dbReference type="GO" id="GO:0005509">
    <property type="term" value="F:calcium ion binding"/>
    <property type="evidence" value="ECO:0007669"/>
    <property type="project" value="InterPro"/>
</dbReference>
<dbReference type="PANTHER" id="PTHR15494">
    <property type="entry name" value="CALCIUM-BINDING TYROSINE PHOSPHORYLATION-REGULATED PROTEIN"/>
    <property type="match status" value="1"/>
</dbReference>
<dbReference type="Proteomes" id="UP001356427">
    <property type="component" value="Unassembled WGS sequence"/>
</dbReference>
<proteinExistence type="predicted"/>
<sequence>MMASRSTLHFKPPLTIVIPYGLKSWLECLCRAILIEGPRQIPEFIAAYCDELLEFRERNPLMDTKDVIHLYQEMREANYVKDWKAAIYLTHSQLGLQYPPGELAPVHCDQMSLLLAEETLSVSQTISPWESNVPSCEPMGGPDEQAQSLSSPPGGTHHGDDVGDQSSPTHPGDQPSSAVELEEAQAGPGSAVQSAMFQRFPSGDSLLEANQSPVLISTCSAPTNNAIIIHSENLPENIVFHSDSRLSSGVSSRSSLTWSLLVGEGNKVWVNDPTEVMSDDVVVFHKVPSMDNLPRMPSSREVFCNVEETNREPSMEELLVSPTASVGRVSAVVSAARHSESGLSGRAFSETELVDAAHRVSSVRIPSREERVMRTADTPERHTPSVSPQASYVSECPVMFEKEDWCVITIPSSPVKKAVKFTPSEEISPITSPSIDIAWEELLQTSESIIDKSLNAFSYDDLSYSPSAVEEFSTASARCSEAVSANDVSERAPSETSVVGAEAPERHKHLSVYLHRLHLCQLILRNH</sequence>
<organism evidence="2 3">
    <name type="scientific">Coregonus suidteri</name>
    <dbReference type="NCBI Taxonomy" id="861788"/>
    <lineage>
        <taxon>Eukaryota</taxon>
        <taxon>Metazoa</taxon>
        <taxon>Chordata</taxon>
        <taxon>Craniata</taxon>
        <taxon>Vertebrata</taxon>
        <taxon>Euteleostomi</taxon>
        <taxon>Actinopterygii</taxon>
        <taxon>Neopterygii</taxon>
        <taxon>Teleostei</taxon>
        <taxon>Protacanthopterygii</taxon>
        <taxon>Salmoniformes</taxon>
        <taxon>Salmonidae</taxon>
        <taxon>Coregoninae</taxon>
        <taxon>Coregonus</taxon>
    </lineage>
</organism>
<evidence type="ECO:0000313" key="3">
    <source>
        <dbReference type="Proteomes" id="UP001356427"/>
    </source>
</evidence>
<dbReference type="InterPro" id="IPR038848">
    <property type="entry name" value="CABYR"/>
</dbReference>
<dbReference type="CDD" id="cd12100">
    <property type="entry name" value="DD_CABYR_SP17"/>
    <property type="match status" value="1"/>
</dbReference>
<comment type="caution">
    <text evidence="2">The sequence shown here is derived from an EMBL/GenBank/DDBJ whole genome shotgun (WGS) entry which is preliminary data.</text>
</comment>
<dbReference type="PANTHER" id="PTHR15494:SF0">
    <property type="entry name" value="CALCIUM-BINDING TYROSINE PHOSPHORYLATION-REGULATED PROTEIN"/>
    <property type="match status" value="1"/>
</dbReference>
<dbReference type="InterPro" id="IPR047579">
    <property type="entry name" value="DD_CABYR_SP17"/>
</dbReference>
<name>A0AAN8QM10_9TELE</name>
<dbReference type="GO" id="GO:0048240">
    <property type="term" value="P:sperm capacitation"/>
    <property type="evidence" value="ECO:0007669"/>
    <property type="project" value="InterPro"/>
</dbReference>
<reference evidence="2 3" key="1">
    <citation type="submission" date="2021-04" db="EMBL/GenBank/DDBJ databases">
        <authorList>
            <person name="De Guttry C."/>
            <person name="Zahm M."/>
            <person name="Klopp C."/>
            <person name="Cabau C."/>
            <person name="Louis A."/>
            <person name="Berthelot C."/>
            <person name="Parey E."/>
            <person name="Roest Crollius H."/>
            <person name="Montfort J."/>
            <person name="Robinson-Rechavi M."/>
            <person name="Bucao C."/>
            <person name="Bouchez O."/>
            <person name="Gislard M."/>
            <person name="Lluch J."/>
            <person name="Milhes M."/>
            <person name="Lampietro C."/>
            <person name="Lopez Roques C."/>
            <person name="Donnadieu C."/>
            <person name="Braasch I."/>
            <person name="Desvignes T."/>
            <person name="Postlethwait J."/>
            <person name="Bobe J."/>
            <person name="Wedekind C."/>
            <person name="Guiguen Y."/>
        </authorList>
    </citation>
    <scope>NUCLEOTIDE SEQUENCE [LARGE SCALE GENOMIC DNA]</scope>
    <source>
        <strain evidence="2">Cs_M1</strain>
        <tissue evidence="2">Blood</tissue>
    </source>
</reference>
<accession>A0AAN8QM10</accession>
<gene>
    <name evidence="2" type="ORF">J4Q44_G00270730</name>
</gene>
<evidence type="ECO:0000313" key="2">
    <source>
        <dbReference type="EMBL" id="KAK6302718.1"/>
    </source>
</evidence>
<feature type="region of interest" description="Disordered" evidence="1">
    <location>
        <begin position="128"/>
        <end position="192"/>
    </location>
</feature>
<dbReference type="GO" id="GO:0005737">
    <property type="term" value="C:cytoplasm"/>
    <property type="evidence" value="ECO:0007669"/>
    <property type="project" value="TreeGrafter"/>
</dbReference>
<feature type="compositionally biased region" description="Polar residues" evidence="1">
    <location>
        <begin position="164"/>
        <end position="177"/>
    </location>
</feature>
<keyword evidence="3" id="KW-1185">Reference proteome</keyword>
<protein>
    <submittedName>
        <fullName evidence="2">Uncharacterized protein</fullName>
    </submittedName>
</protein>
<dbReference type="AlphaFoldDB" id="A0AAN8QM10"/>
<evidence type="ECO:0000256" key="1">
    <source>
        <dbReference type="SAM" id="MobiDB-lite"/>
    </source>
</evidence>
<dbReference type="EMBL" id="JAGTTL010000025">
    <property type="protein sequence ID" value="KAK6302718.1"/>
    <property type="molecule type" value="Genomic_DNA"/>
</dbReference>
<dbReference type="GO" id="GO:0035686">
    <property type="term" value="C:sperm fibrous sheath"/>
    <property type="evidence" value="ECO:0007669"/>
    <property type="project" value="TreeGrafter"/>
</dbReference>